<dbReference type="Proteomes" id="UP000191897">
    <property type="component" value="Unassembled WGS sequence"/>
</dbReference>
<dbReference type="EMBL" id="FBWC01000041">
    <property type="protein sequence ID" value="CUX67334.1"/>
    <property type="molecule type" value="Genomic_DNA"/>
</dbReference>
<protein>
    <submittedName>
        <fullName evidence="1">Uncharacterized protein</fullName>
    </submittedName>
</protein>
<reference evidence="1 2" key="1">
    <citation type="submission" date="2016-01" db="EMBL/GenBank/DDBJ databases">
        <authorList>
            <person name="Oliw E.H."/>
        </authorList>
    </citation>
    <scope>NUCLEOTIDE SEQUENCE [LARGE SCALE GENOMIC DNA]</scope>
    <source>
        <strain evidence="1 2">Kerr 14</strain>
    </source>
</reference>
<gene>
    <name evidence="1" type="ORF">AGR4C_pb20105</name>
</gene>
<dbReference type="AlphaFoldDB" id="A0A1S7SDN9"/>
<sequence>MLAVLYIEDHAVPSDDVSFRIVPRLLPKATPPEHAVCTLDPPFDFLGSPGSHDAPPFTGEMLEIVRVEETVKILAGNVGKRQADVFEEMLIGEVQHSVRCCRPSHCRDHVNDLVSVYWVFQVDPPAARNAGTDLKILRSSILS</sequence>
<organism evidence="1 2">
    <name type="scientific">Agrobacterium tumefaciens str. Kerr 14</name>
    <dbReference type="NCBI Taxonomy" id="1183424"/>
    <lineage>
        <taxon>Bacteria</taxon>
        <taxon>Pseudomonadati</taxon>
        <taxon>Pseudomonadota</taxon>
        <taxon>Alphaproteobacteria</taxon>
        <taxon>Hyphomicrobiales</taxon>
        <taxon>Rhizobiaceae</taxon>
        <taxon>Rhizobium/Agrobacterium group</taxon>
        <taxon>Agrobacterium</taxon>
        <taxon>Agrobacterium tumefaciens complex</taxon>
    </lineage>
</organism>
<accession>A0A1S7SDN9</accession>
<evidence type="ECO:0000313" key="2">
    <source>
        <dbReference type="Proteomes" id="UP000191897"/>
    </source>
</evidence>
<proteinExistence type="predicted"/>
<name>A0A1S7SDN9_AGRTU</name>
<evidence type="ECO:0000313" key="1">
    <source>
        <dbReference type="EMBL" id="CUX67334.1"/>
    </source>
</evidence>